<dbReference type="Pfam" id="PF05163">
    <property type="entry name" value="DinB"/>
    <property type="match status" value="1"/>
</dbReference>
<reference evidence="4" key="1">
    <citation type="journal article" date="2019" name="Int. J. Syst. Evol. Microbiol.">
        <title>The Global Catalogue of Microorganisms (GCM) 10K type strain sequencing project: providing services to taxonomists for standard genome sequencing and annotation.</title>
        <authorList>
            <consortium name="The Broad Institute Genomics Platform"/>
            <consortium name="The Broad Institute Genome Sequencing Center for Infectious Disease"/>
            <person name="Wu L."/>
            <person name="Ma J."/>
        </authorList>
    </citation>
    <scope>NUCLEOTIDE SEQUENCE [LARGE SCALE GENOMIC DNA]</scope>
    <source>
        <strain evidence="4">KCTC 33522</strain>
    </source>
</reference>
<comment type="caution">
    <text evidence="3">The sequence shown here is derived from an EMBL/GenBank/DDBJ whole genome shotgun (WGS) entry which is preliminary data.</text>
</comment>
<dbReference type="InterPro" id="IPR007837">
    <property type="entry name" value="DinB"/>
</dbReference>
<keyword evidence="4" id="KW-1185">Reference proteome</keyword>
<evidence type="ECO:0000256" key="2">
    <source>
        <dbReference type="ARBA" id="ARBA00022723"/>
    </source>
</evidence>
<protein>
    <submittedName>
        <fullName evidence="3">DinB family protein</fullName>
    </submittedName>
</protein>
<dbReference type="RefSeq" id="WP_380147281.1">
    <property type="nucleotide sequence ID" value="NZ_JBHUOR010000035.1"/>
</dbReference>
<dbReference type="Gene3D" id="1.20.120.450">
    <property type="entry name" value="dinb family like domain"/>
    <property type="match status" value="1"/>
</dbReference>
<dbReference type="PANTHER" id="PTHR37302:SF3">
    <property type="entry name" value="DAMAGE-INDUCIBLE PROTEIN DINB"/>
    <property type="match status" value="1"/>
</dbReference>
<keyword evidence="2" id="KW-0479">Metal-binding</keyword>
<dbReference type="PANTHER" id="PTHR37302">
    <property type="entry name" value="SLR1116 PROTEIN"/>
    <property type="match status" value="1"/>
</dbReference>
<accession>A0ABW5XYW6</accession>
<evidence type="ECO:0000313" key="3">
    <source>
        <dbReference type="EMBL" id="MFD2868165.1"/>
    </source>
</evidence>
<dbReference type="SUPFAM" id="SSF109854">
    <property type="entry name" value="DinB/YfiT-like putative metalloenzymes"/>
    <property type="match status" value="1"/>
</dbReference>
<comment type="similarity">
    <text evidence="1">Belongs to the DinB family.</text>
</comment>
<sequence length="108" mass="12580">MDWFFFFAQTKTPIRTEQQVASMTFDDIEQYFEEADTYVANLFSQGVNWDEPIEQELPWRTDSGIVRKSPRQLLMHAVTHEFHHKGQVVAMLRQLGHAPQNTDILGLA</sequence>
<evidence type="ECO:0000256" key="1">
    <source>
        <dbReference type="ARBA" id="ARBA00008635"/>
    </source>
</evidence>
<proteinExistence type="inferred from homology"/>
<name>A0ABW5XYW6_9BACL</name>
<gene>
    <name evidence="3" type="ORF">ACFSY7_06610</name>
</gene>
<organism evidence="3 4">
    <name type="scientific">Kurthia populi</name>
    <dbReference type="NCBI Taxonomy" id="1562132"/>
    <lineage>
        <taxon>Bacteria</taxon>
        <taxon>Bacillati</taxon>
        <taxon>Bacillota</taxon>
        <taxon>Bacilli</taxon>
        <taxon>Bacillales</taxon>
        <taxon>Caryophanaceae</taxon>
        <taxon>Kurthia</taxon>
    </lineage>
</organism>
<dbReference type="Proteomes" id="UP001597568">
    <property type="component" value="Unassembled WGS sequence"/>
</dbReference>
<evidence type="ECO:0000313" key="4">
    <source>
        <dbReference type="Proteomes" id="UP001597568"/>
    </source>
</evidence>
<dbReference type="InterPro" id="IPR034660">
    <property type="entry name" value="DinB/YfiT-like"/>
</dbReference>
<dbReference type="EMBL" id="JBHUOR010000035">
    <property type="protein sequence ID" value="MFD2868165.1"/>
    <property type="molecule type" value="Genomic_DNA"/>
</dbReference>